<gene>
    <name evidence="1" type="ordered locus">A1E_02680</name>
</gene>
<sequence length="43" mass="5110">MLIQRVDNNEVEKVKLLDQLSATVKDKKRKLKMNLIIFLNQQL</sequence>
<dbReference type="AlphaFoldDB" id="A8EYP7"/>
<evidence type="ECO:0000313" key="2">
    <source>
        <dbReference type="Proteomes" id="UP000007056"/>
    </source>
</evidence>
<dbReference type="HOGENOM" id="CLU_3238920_0_0_5"/>
<organism evidence="1 2">
    <name type="scientific">Rickettsia canadensis (strain McKiel)</name>
    <dbReference type="NCBI Taxonomy" id="293613"/>
    <lineage>
        <taxon>Bacteria</taxon>
        <taxon>Pseudomonadati</taxon>
        <taxon>Pseudomonadota</taxon>
        <taxon>Alphaproteobacteria</taxon>
        <taxon>Rickettsiales</taxon>
        <taxon>Rickettsiaceae</taxon>
        <taxon>Rickettsieae</taxon>
        <taxon>Rickettsia</taxon>
        <taxon>belli group</taxon>
    </lineage>
</organism>
<dbReference type="Proteomes" id="UP000007056">
    <property type="component" value="Chromosome"/>
</dbReference>
<dbReference type="RefSeq" id="WP_012148677.1">
    <property type="nucleotide sequence ID" value="NC_009879.1"/>
</dbReference>
<name>A8EYP7_RICCK</name>
<dbReference type="KEGG" id="rcm:A1E_02680"/>
<proteinExistence type="predicted"/>
<evidence type="ECO:0000313" key="1">
    <source>
        <dbReference type="EMBL" id="ABV73480.1"/>
    </source>
</evidence>
<reference evidence="2" key="1">
    <citation type="submission" date="2007-09" db="EMBL/GenBank/DDBJ databases">
        <title>Complete genome sequence of Rickettsia canadensis.</title>
        <authorList>
            <person name="Madan A."/>
            <person name="Fahey J."/>
            <person name="Helton E."/>
            <person name="Ketteman M."/>
            <person name="Madan A."/>
            <person name="Rodrigues S."/>
            <person name="Sanchez A."/>
            <person name="Whiting M."/>
            <person name="Dasch G."/>
            <person name="Eremeeva M."/>
        </authorList>
    </citation>
    <scope>NUCLEOTIDE SEQUENCE [LARGE SCALE GENOMIC DNA]</scope>
    <source>
        <strain evidence="2">McKiel</strain>
    </source>
</reference>
<dbReference type="EMBL" id="CP000409">
    <property type="protein sequence ID" value="ABV73480.1"/>
    <property type="molecule type" value="Genomic_DNA"/>
</dbReference>
<protein>
    <submittedName>
        <fullName evidence="1">Uncharacterized protein</fullName>
    </submittedName>
</protein>
<accession>A8EYP7</accession>